<dbReference type="OrthoDB" id="7408546at2"/>
<accession>A0A271IWM1</accession>
<proteinExistence type="predicted"/>
<comment type="caution">
    <text evidence="2">The sequence shown here is derived from an EMBL/GenBank/DDBJ whole genome shotgun (WGS) entry which is preliminary data.</text>
</comment>
<feature type="transmembrane region" description="Helical" evidence="1">
    <location>
        <begin position="20"/>
        <end position="41"/>
    </location>
</feature>
<dbReference type="RefSeq" id="WP_095508850.1">
    <property type="nucleotide sequence ID" value="NZ_MQWD01000001.1"/>
</dbReference>
<keyword evidence="1" id="KW-0472">Membrane</keyword>
<protein>
    <submittedName>
        <fullName evidence="2">Uncharacterized protein</fullName>
    </submittedName>
</protein>
<keyword evidence="1" id="KW-1133">Transmembrane helix</keyword>
<gene>
    <name evidence="2" type="ORF">BSZ37_01530</name>
</gene>
<dbReference type="Proteomes" id="UP000216339">
    <property type="component" value="Unassembled WGS sequence"/>
</dbReference>
<evidence type="ECO:0000313" key="3">
    <source>
        <dbReference type="Proteomes" id="UP000216339"/>
    </source>
</evidence>
<keyword evidence="1" id="KW-0812">Transmembrane</keyword>
<feature type="transmembrane region" description="Helical" evidence="1">
    <location>
        <begin position="53"/>
        <end position="72"/>
    </location>
</feature>
<reference evidence="2 3" key="1">
    <citation type="submission" date="2016-11" db="EMBL/GenBank/DDBJ databases">
        <title>Study of marine rhodopsin-containing bacteria.</title>
        <authorList>
            <person name="Yoshizawa S."/>
            <person name="Kumagai Y."/>
            <person name="Kogure K."/>
        </authorList>
    </citation>
    <scope>NUCLEOTIDE SEQUENCE [LARGE SCALE GENOMIC DNA]</scope>
    <source>
        <strain evidence="2 3">SAORIC-28</strain>
    </source>
</reference>
<feature type="transmembrane region" description="Helical" evidence="1">
    <location>
        <begin position="78"/>
        <end position="96"/>
    </location>
</feature>
<evidence type="ECO:0000256" key="1">
    <source>
        <dbReference type="SAM" id="Phobius"/>
    </source>
</evidence>
<organism evidence="2 3">
    <name type="scientific">Rubrivirga marina</name>
    <dbReference type="NCBI Taxonomy" id="1196024"/>
    <lineage>
        <taxon>Bacteria</taxon>
        <taxon>Pseudomonadati</taxon>
        <taxon>Rhodothermota</taxon>
        <taxon>Rhodothermia</taxon>
        <taxon>Rhodothermales</taxon>
        <taxon>Rubricoccaceae</taxon>
        <taxon>Rubrivirga</taxon>
    </lineage>
</organism>
<sequence length="122" mass="12855">MFDALRDWFLGLGAAYGVDPLVFGAIYVGAIPLFFGSLAWLGRNVRAKRSPVLPVLAAGLCFVSAYLYLLVAGENVPLWVYGFVALLVAFGAWSTVRSIRKTIAEAKAQGPAHLGPEAGGAG</sequence>
<keyword evidence="3" id="KW-1185">Reference proteome</keyword>
<dbReference type="EMBL" id="MQWD01000001">
    <property type="protein sequence ID" value="PAP75214.1"/>
    <property type="molecule type" value="Genomic_DNA"/>
</dbReference>
<evidence type="ECO:0000313" key="2">
    <source>
        <dbReference type="EMBL" id="PAP75214.1"/>
    </source>
</evidence>
<name>A0A271IWM1_9BACT</name>
<dbReference type="AlphaFoldDB" id="A0A271IWM1"/>